<dbReference type="InterPro" id="IPR029032">
    <property type="entry name" value="AhpD-like"/>
</dbReference>
<dbReference type="SUPFAM" id="SSF69118">
    <property type="entry name" value="AhpD-like"/>
    <property type="match status" value="1"/>
</dbReference>
<evidence type="ECO:0000259" key="1">
    <source>
        <dbReference type="Pfam" id="PF02627"/>
    </source>
</evidence>
<dbReference type="GO" id="GO:0051920">
    <property type="term" value="F:peroxiredoxin activity"/>
    <property type="evidence" value="ECO:0007669"/>
    <property type="project" value="InterPro"/>
</dbReference>
<gene>
    <name evidence="2" type="ORF">AB5J56_01055</name>
</gene>
<organism evidence="2">
    <name type="scientific">Streptomyces sp. R21</name>
    <dbReference type="NCBI Taxonomy" id="3238627"/>
    <lineage>
        <taxon>Bacteria</taxon>
        <taxon>Bacillati</taxon>
        <taxon>Actinomycetota</taxon>
        <taxon>Actinomycetes</taxon>
        <taxon>Kitasatosporales</taxon>
        <taxon>Streptomycetaceae</taxon>
        <taxon>Streptomyces</taxon>
    </lineage>
</organism>
<dbReference type="EMBL" id="CP163435">
    <property type="protein sequence ID" value="XDQ23387.1"/>
    <property type="molecule type" value="Genomic_DNA"/>
</dbReference>
<dbReference type="AlphaFoldDB" id="A0AB39NYS8"/>
<dbReference type="PANTHER" id="PTHR34846">
    <property type="entry name" value="4-CARBOXYMUCONOLACTONE DECARBOXYLASE FAMILY PROTEIN (AFU_ORTHOLOGUE AFUA_6G11590)"/>
    <property type="match status" value="1"/>
</dbReference>
<evidence type="ECO:0000313" key="2">
    <source>
        <dbReference type="EMBL" id="XDQ23387.1"/>
    </source>
</evidence>
<accession>A0AB39NYS8</accession>
<dbReference type="InterPro" id="IPR003779">
    <property type="entry name" value="CMD-like"/>
</dbReference>
<feature type="domain" description="Carboxymuconolactone decarboxylase-like" evidence="1">
    <location>
        <begin position="15"/>
        <end position="96"/>
    </location>
</feature>
<dbReference type="Pfam" id="PF02627">
    <property type="entry name" value="CMD"/>
    <property type="match status" value="1"/>
</dbReference>
<name>A0AB39NYS8_9ACTN</name>
<protein>
    <submittedName>
        <fullName evidence="2">Carboxymuconolactone decarboxylase family protein</fullName>
    </submittedName>
</protein>
<dbReference type="Gene3D" id="1.20.1290.10">
    <property type="entry name" value="AhpD-like"/>
    <property type="match status" value="1"/>
</dbReference>
<dbReference type="RefSeq" id="WP_369229062.1">
    <property type="nucleotide sequence ID" value="NZ_CP163435.1"/>
</dbReference>
<reference evidence="2" key="1">
    <citation type="submission" date="2024-07" db="EMBL/GenBank/DDBJ databases">
        <authorList>
            <person name="Yu S.T."/>
        </authorList>
    </citation>
    <scope>NUCLEOTIDE SEQUENCE</scope>
    <source>
        <strain evidence="2">R21</strain>
    </source>
</reference>
<proteinExistence type="predicted"/>
<dbReference type="PANTHER" id="PTHR34846:SF7">
    <property type="entry name" value="BLL7811 PROTEIN"/>
    <property type="match status" value="1"/>
</dbReference>
<sequence>MTAPRIPNPAIAAGPDTLPALLALGEAVKKTGLPDTTINLIYLRASQINGSSWNVNKHAGDLTAAGESDERVRTVAAWRDTPFFSPEERAALALTEAATRLADTVDPVSDEVWAEAAKLYSDQELAGILLAAGVNNLWHRLMPTTRQSAQPAPPAAG</sequence>